<comment type="caution">
    <text evidence="2">The sequence shown here is derived from an EMBL/GenBank/DDBJ whole genome shotgun (WGS) entry which is preliminary data.</text>
</comment>
<accession>A0ABT7PRX0</accession>
<keyword evidence="1" id="KW-0677">Repeat</keyword>
<dbReference type="InterPro" id="IPR015943">
    <property type="entry name" value="WD40/YVTN_repeat-like_dom_sf"/>
</dbReference>
<name>A0ABT7PRX0_9BACT</name>
<evidence type="ECO:0000256" key="1">
    <source>
        <dbReference type="ARBA" id="ARBA00022737"/>
    </source>
</evidence>
<dbReference type="Proteomes" id="UP001239462">
    <property type="component" value="Unassembled WGS sequence"/>
</dbReference>
<dbReference type="Gene3D" id="2.130.10.10">
    <property type="entry name" value="YVTN repeat-like/Quinoprotein amine dehydrogenase"/>
    <property type="match status" value="1"/>
</dbReference>
<keyword evidence="3" id="KW-1185">Reference proteome</keyword>
<dbReference type="SUPFAM" id="SSF75011">
    <property type="entry name" value="3-carboxy-cis,cis-mucoante lactonizing enzyme"/>
    <property type="match status" value="1"/>
</dbReference>
<dbReference type="Pfam" id="PF01436">
    <property type="entry name" value="NHL"/>
    <property type="match status" value="1"/>
</dbReference>
<dbReference type="RefSeq" id="WP_289167358.1">
    <property type="nucleotide sequence ID" value="NZ_JASZZN010000035.1"/>
</dbReference>
<gene>
    <name evidence="2" type="ORF">QTN89_27635</name>
</gene>
<reference evidence="2 3" key="1">
    <citation type="submission" date="2023-06" db="EMBL/GenBank/DDBJ databases">
        <title>Roseiconus lacunae JC819 isolated from Gulf of Mannar region, Tamil Nadu.</title>
        <authorList>
            <person name="Pk S."/>
            <person name="Ch S."/>
            <person name="Ch V.R."/>
        </authorList>
    </citation>
    <scope>NUCLEOTIDE SEQUENCE [LARGE SCALE GENOMIC DNA]</scope>
    <source>
        <strain evidence="2 3">JC819</strain>
    </source>
</reference>
<dbReference type="InterPro" id="IPR001258">
    <property type="entry name" value="NHL_repeat"/>
</dbReference>
<protein>
    <recommendedName>
        <fullName evidence="4">SMP-30/Gluconolactonase/LRE-like region domain-containing protein</fullName>
    </recommendedName>
</protein>
<evidence type="ECO:0000313" key="2">
    <source>
        <dbReference type="EMBL" id="MDM4019259.1"/>
    </source>
</evidence>
<proteinExistence type="predicted"/>
<evidence type="ECO:0000313" key="3">
    <source>
        <dbReference type="Proteomes" id="UP001239462"/>
    </source>
</evidence>
<organism evidence="2 3">
    <name type="scientific">Roseiconus lacunae</name>
    <dbReference type="NCBI Taxonomy" id="2605694"/>
    <lineage>
        <taxon>Bacteria</taxon>
        <taxon>Pseudomonadati</taxon>
        <taxon>Planctomycetota</taxon>
        <taxon>Planctomycetia</taxon>
        <taxon>Pirellulales</taxon>
        <taxon>Pirellulaceae</taxon>
        <taxon>Roseiconus</taxon>
    </lineage>
</organism>
<sequence length="349" mass="36588">MLNYRFRDFVSVLTLSFVALTHSLEAQEYGLSEGLKSRAVVTGLCNPSSVTFSPDGRLTVCDSGNGRVLVVKDGKAETLVDGFETEYWKVDAETGTKRFLLGPLSSVWVNDSTIAIANSGAKDGAETVMFFDGAGKAADGKPTNAVSPTSDDAADKGEGNLCGFSLSEDGKTIYVAGQGADAKSWVLAVDVESKKLTPVFSADEQGIEINSPMATMPWGSDSVLALYSGAGGKEDGLIVQWDVRSKKAVRQWTLPGLADPMGMARVPNSDSIVVVDNHWALTEVLPKGKLAHVALPKAGGPAKVEVLANELLGPVSCAFGPNGDLYIAQLGEAFDGDKGEVIAVSGIKP</sequence>
<dbReference type="EMBL" id="JASZZN010000035">
    <property type="protein sequence ID" value="MDM4019259.1"/>
    <property type="molecule type" value="Genomic_DNA"/>
</dbReference>
<evidence type="ECO:0008006" key="4">
    <source>
        <dbReference type="Google" id="ProtNLM"/>
    </source>
</evidence>